<evidence type="ECO:0000313" key="2">
    <source>
        <dbReference type="Proteomes" id="UP001642409"/>
    </source>
</evidence>
<accession>A0ABP1K177</accession>
<evidence type="ECO:0000313" key="1">
    <source>
        <dbReference type="EMBL" id="CAL6051190.1"/>
    </source>
</evidence>
<name>A0ABP1K177_9EUKA</name>
<dbReference type="EMBL" id="CAXDID020000187">
    <property type="protein sequence ID" value="CAL6051190.1"/>
    <property type="molecule type" value="Genomic_DNA"/>
</dbReference>
<comment type="caution">
    <text evidence="1">The sequence shown here is derived from an EMBL/GenBank/DDBJ whole genome shotgun (WGS) entry which is preliminary data.</text>
</comment>
<gene>
    <name evidence="1" type="ORF">HINF_LOCUS44250</name>
</gene>
<protein>
    <submittedName>
        <fullName evidence="1">Hypothetical_protein</fullName>
    </submittedName>
</protein>
<keyword evidence="2" id="KW-1185">Reference proteome</keyword>
<dbReference type="Proteomes" id="UP001642409">
    <property type="component" value="Unassembled WGS sequence"/>
</dbReference>
<sequence>MILSFRYTYVRQAHLRSQGNDSGTNIQGRNADASYKPIYTEINLRRIICVSKEAMESGCRFPILLPWLQLVFLNYQNMSCFIHPDKLERKFTHTCHTGGDSNGIKNANKTTVAKIQPNNKTYKLLSKEKRPHKIMTLFPGLNPDQIRINANTITTQV</sequence>
<proteinExistence type="predicted"/>
<reference evidence="1 2" key="1">
    <citation type="submission" date="2024-07" db="EMBL/GenBank/DDBJ databases">
        <authorList>
            <person name="Akdeniz Z."/>
        </authorList>
    </citation>
    <scope>NUCLEOTIDE SEQUENCE [LARGE SCALE GENOMIC DNA]</scope>
</reference>
<organism evidence="1 2">
    <name type="scientific">Hexamita inflata</name>
    <dbReference type="NCBI Taxonomy" id="28002"/>
    <lineage>
        <taxon>Eukaryota</taxon>
        <taxon>Metamonada</taxon>
        <taxon>Diplomonadida</taxon>
        <taxon>Hexamitidae</taxon>
        <taxon>Hexamitinae</taxon>
        <taxon>Hexamita</taxon>
    </lineage>
</organism>